<gene>
    <name evidence="3" type="ORF">PRUB_b0624</name>
</gene>
<feature type="compositionally biased region" description="Polar residues" evidence="1">
    <location>
        <begin position="24"/>
        <end position="43"/>
    </location>
</feature>
<accession>A0A8T0C0G4</accession>
<dbReference type="EMBL" id="AHCD03000044">
    <property type="protein sequence ID" value="KAF7781416.1"/>
    <property type="molecule type" value="Genomic_DNA"/>
</dbReference>
<dbReference type="GeneID" id="61360314"/>
<keyword evidence="2" id="KW-0732">Signal</keyword>
<comment type="caution">
    <text evidence="3">The sequence shown here is derived from an EMBL/GenBank/DDBJ whole genome shotgun (WGS) entry which is preliminary data.</text>
</comment>
<proteinExistence type="predicted"/>
<dbReference type="RefSeq" id="WP_155946204.1">
    <property type="nucleotide sequence ID" value="NZ_AHCD03000044.1"/>
</dbReference>
<dbReference type="PROSITE" id="PS51257">
    <property type="entry name" value="PROKAR_LIPOPROTEIN"/>
    <property type="match status" value="1"/>
</dbReference>
<organism evidence="3 4">
    <name type="scientific">Pseudoalteromonas rubra</name>
    <dbReference type="NCBI Taxonomy" id="43658"/>
    <lineage>
        <taxon>Bacteria</taxon>
        <taxon>Pseudomonadati</taxon>
        <taxon>Pseudomonadota</taxon>
        <taxon>Gammaproteobacteria</taxon>
        <taxon>Alteromonadales</taxon>
        <taxon>Pseudoalteromonadaceae</taxon>
        <taxon>Pseudoalteromonas</taxon>
    </lineage>
</organism>
<sequence>MKYKGLFVAVSAALTLAACGGSSNDNSVASKKQQPKPITSTPTPDKPAPVFSVTTRLIACPSGYMKEPAIAEVVFHNASGKAISSVTTGQDGKLTQALPENTHHVSLIANSANNNNHVPTQLVTLLDVTNTDYGIIGFDLQLPCELPTKEFDLSALAASQPDYYISGLIGDEMSLQDPVTDITYIEAGSKNRIMHISNEDYSDVRGGLFSLEGEGPLELTDEAFDSPGVRVNLADLPLSKIDSINSRVLLTSFNDSEQLSVQYLTGPNYRHKYIFPELATKSYAYNSISKRAVLPGFDMFTRSATVHTIDDDGQPSETAPLLYDAALQNAFMQFAQSMAQQSNGNLFEYDFSNVDDRINMIGITLRWEDTANGEVKWEIRTKPQAAIPNFEFGTAIDTTINTVESFELNLDVNAWNFTGEFDALRQELQKAAAGNTYIDTSLLEGAAAYSFKIETPE</sequence>
<name>A0A8T0C0G4_9GAMM</name>
<reference evidence="3 4" key="1">
    <citation type="journal article" date="2012" name="J. Bacteriol.">
        <title>Genome sequence of the cycloprodigiosin-producing bacterial strain Pseudoalteromonas rubra ATCC 29570(T).</title>
        <authorList>
            <person name="Xie B.B."/>
            <person name="Shu Y.L."/>
            <person name="Qin Q.L."/>
            <person name="Rong J.C."/>
            <person name="Zhang X.Y."/>
            <person name="Chen X.L."/>
            <person name="Zhou B.C."/>
            <person name="Zhang Y.Z."/>
        </authorList>
    </citation>
    <scope>NUCLEOTIDE SEQUENCE [LARGE SCALE GENOMIC DNA]</scope>
    <source>
        <strain evidence="3 4">DSM 6842</strain>
    </source>
</reference>
<evidence type="ECO:0008006" key="5">
    <source>
        <dbReference type="Google" id="ProtNLM"/>
    </source>
</evidence>
<protein>
    <recommendedName>
        <fullName evidence="5">Lipoprotein</fullName>
    </recommendedName>
</protein>
<feature type="chain" id="PRO_5035902026" description="Lipoprotein" evidence="2">
    <location>
        <begin position="18"/>
        <end position="457"/>
    </location>
</feature>
<evidence type="ECO:0000313" key="3">
    <source>
        <dbReference type="EMBL" id="KAF7781416.1"/>
    </source>
</evidence>
<evidence type="ECO:0000256" key="1">
    <source>
        <dbReference type="SAM" id="MobiDB-lite"/>
    </source>
</evidence>
<dbReference type="AlphaFoldDB" id="A0A8T0C0G4"/>
<dbReference type="Proteomes" id="UP000016480">
    <property type="component" value="Unassembled WGS sequence"/>
</dbReference>
<feature type="region of interest" description="Disordered" evidence="1">
    <location>
        <begin position="24"/>
        <end position="47"/>
    </location>
</feature>
<feature type="signal peptide" evidence="2">
    <location>
        <begin position="1"/>
        <end position="17"/>
    </location>
</feature>
<evidence type="ECO:0000313" key="4">
    <source>
        <dbReference type="Proteomes" id="UP000016480"/>
    </source>
</evidence>
<evidence type="ECO:0000256" key="2">
    <source>
        <dbReference type="SAM" id="SignalP"/>
    </source>
</evidence>